<dbReference type="EMBL" id="OP297535">
    <property type="protein sequence ID" value="UXE03724.1"/>
    <property type="molecule type" value="Genomic_DNA"/>
</dbReference>
<keyword evidence="2" id="KW-1185">Reference proteome</keyword>
<sequence length="123" mass="13763">MTNAELPKVIHLRPRATEAAGGTEPDAVLTETPTAYDWMSERAATWWGAIAPLVELRPSELPEFAAYMETLAEYEESTEMIKDTALVVADPDTGLPMPNPLTGVRDRADRKIAFWASRFRRSR</sequence>
<organism evidence="1 2">
    <name type="scientific">Gordonia phage ObLaDi</name>
    <dbReference type="NCBI Taxonomy" id="2978487"/>
    <lineage>
        <taxon>Viruses</taxon>
        <taxon>Duplodnaviria</taxon>
        <taxon>Heunggongvirae</taxon>
        <taxon>Uroviricota</taxon>
        <taxon>Caudoviricetes</taxon>
        <taxon>Kruegerviridae</taxon>
        <taxon>Cafassovirus</taxon>
        <taxon>Cafassovirus obladi</taxon>
    </lineage>
</organism>
<accession>A0A977KLJ5</accession>
<reference evidence="1" key="1">
    <citation type="submission" date="2022-08" db="EMBL/GenBank/DDBJ databases">
        <authorList>
            <person name="Abuwarda M.A."/>
            <person name="Alvarez A."/>
            <person name="Batteikh M."/>
            <person name="Baughman A.P."/>
            <person name="Chavez V."/>
            <person name="Cheng C."/>
            <person name="Cosentino E.J."/>
            <person name="Di Blasi D.L."/>
            <person name="Dooley N.L."/>
            <person name="Empson B.M."/>
            <person name="Erfanian K."/>
            <person name="Esparza P.D."/>
            <person name="Fleming H.S."/>
            <person name="Ghannam M.S."/>
            <person name="Gibbons A.C."/>
            <person name="Gonzalez C."/>
            <person name="Huq N.E."/>
            <person name="Jin K."/>
            <person name="Kamarzar M."/>
            <person name="Khaine A."/>
            <person name="Krug K.R."/>
            <person name="Lee A."/>
            <person name="Liao S."/>
            <person name="Light I."/>
            <person name="Ma Y."/>
            <person name="Magaling J.M."/>
            <person name="McLinden K.C."/>
            <person name="Melkote A."/>
            <person name="Montoya Serpas C.A."/>
            <person name="Niazmandi K."/>
            <person name="Ostroske E.C."/>
            <person name="Paek B.H."/>
            <person name="Rajiv S."/>
            <person name="Santos C.E."/>
            <person name="Semaan S.A."/>
            <person name="Senthilvelan J."/>
            <person name="Sheppy T.E."/>
            <person name="Stephenson J.C."/>
            <person name="Tenney M.E."/>
            <person name="Teoh N."/>
            <person name="Thorp J.P."/>
            <person name="Turon Font G."/>
            <person name="Uvarov E.V."/>
            <person name="Verpukhovskiy P."/>
            <person name="Wang J."/>
            <person name="Whang A.Y."/>
            <person name="Wright N.E."/>
            <person name="Wu M."/>
            <person name="Zhuang C."/>
            <person name="Bruns J.A."/>
            <person name="Chai A.E."/>
            <person name="Parikh H."/>
            <person name="Zorawik M."/>
            <person name="Garza D.R."/>
            <person name="Ngo R.T."/>
            <person name="Reddi K."/>
            <person name="Garcia-Vedrenne A.E."/>
            <person name="Freise A.C."/>
            <person name="Balish M.F."/>
            <person name="Garlena R.A."/>
            <person name="Russell D.A."/>
            <person name="Jacobs-Sera D."/>
            <person name="Hatfull G.F."/>
        </authorList>
    </citation>
    <scope>NUCLEOTIDE SEQUENCE</scope>
</reference>
<dbReference type="Proteomes" id="UP001064297">
    <property type="component" value="Segment"/>
</dbReference>
<proteinExistence type="predicted"/>
<protein>
    <submittedName>
        <fullName evidence="1">Terminase small subunit</fullName>
    </submittedName>
</protein>
<evidence type="ECO:0000313" key="2">
    <source>
        <dbReference type="Proteomes" id="UP001064297"/>
    </source>
</evidence>
<name>A0A977KLJ5_9CAUD</name>
<evidence type="ECO:0000313" key="1">
    <source>
        <dbReference type="EMBL" id="UXE03724.1"/>
    </source>
</evidence>
<gene>
    <name evidence="1" type="primary">1</name>
    <name evidence="1" type="ORF">SEA_OBLADI_1</name>
</gene>